<dbReference type="GO" id="GO:0015137">
    <property type="term" value="F:citrate transmembrane transporter activity"/>
    <property type="evidence" value="ECO:0007669"/>
    <property type="project" value="TreeGrafter"/>
</dbReference>
<dbReference type="Pfam" id="PF03600">
    <property type="entry name" value="CitMHS"/>
    <property type="match status" value="1"/>
</dbReference>
<name>A0A183V9D5_TOXCA</name>
<dbReference type="GO" id="GO:0015141">
    <property type="term" value="F:succinate transmembrane transporter activity"/>
    <property type="evidence" value="ECO:0007669"/>
    <property type="project" value="TreeGrafter"/>
</dbReference>
<protein>
    <submittedName>
        <fullName evidence="10">CitMHS domain-containing protein</fullName>
    </submittedName>
</protein>
<reference evidence="8 9" key="2">
    <citation type="submission" date="2018-11" db="EMBL/GenBank/DDBJ databases">
        <authorList>
            <consortium name="Pathogen Informatics"/>
        </authorList>
    </citation>
    <scope>NUCLEOTIDE SEQUENCE [LARGE SCALE GENOMIC DNA]</scope>
</reference>
<dbReference type="InterPro" id="IPR004680">
    <property type="entry name" value="Cit_transptr-like_dom"/>
</dbReference>
<evidence type="ECO:0000313" key="9">
    <source>
        <dbReference type="Proteomes" id="UP000050794"/>
    </source>
</evidence>
<keyword evidence="9" id="KW-1185">Reference proteome</keyword>
<proteinExistence type="predicted"/>
<keyword evidence="2" id="KW-0813">Transport</keyword>
<evidence type="ECO:0000313" key="8">
    <source>
        <dbReference type="EMBL" id="VDM48675.1"/>
    </source>
</evidence>
<dbReference type="WBParaSite" id="TCNE_0001735601-mRNA-1">
    <property type="protein sequence ID" value="TCNE_0001735601-mRNA-1"/>
    <property type="gene ID" value="TCNE_0001735601"/>
</dbReference>
<dbReference type="EMBL" id="UYWY01024356">
    <property type="protein sequence ID" value="VDM48675.1"/>
    <property type="molecule type" value="Genomic_DNA"/>
</dbReference>
<feature type="transmembrane region" description="Helical" evidence="6">
    <location>
        <begin position="94"/>
        <end position="112"/>
    </location>
</feature>
<dbReference type="PANTHER" id="PTHR10283:SF84">
    <property type="entry name" value="SODIUM-DEPENDENT HIGH-AFFINITY DICARBOXYLATE TRANSPORTER 2"/>
    <property type="match status" value="1"/>
</dbReference>
<dbReference type="GO" id="GO:0005886">
    <property type="term" value="C:plasma membrane"/>
    <property type="evidence" value="ECO:0007669"/>
    <property type="project" value="TreeGrafter"/>
</dbReference>
<evidence type="ECO:0000256" key="5">
    <source>
        <dbReference type="ARBA" id="ARBA00023136"/>
    </source>
</evidence>
<feature type="transmembrane region" description="Helical" evidence="6">
    <location>
        <begin position="32"/>
        <end position="49"/>
    </location>
</feature>
<evidence type="ECO:0000256" key="2">
    <source>
        <dbReference type="ARBA" id="ARBA00022448"/>
    </source>
</evidence>
<dbReference type="PANTHER" id="PTHR10283">
    <property type="entry name" value="SOLUTE CARRIER FAMILY 13 MEMBER"/>
    <property type="match status" value="1"/>
</dbReference>
<dbReference type="AlphaFoldDB" id="A0A183V9D5"/>
<keyword evidence="4 6" id="KW-1133">Transmembrane helix</keyword>
<accession>A0A183V9D5</accession>
<evidence type="ECO:0000256" key="4">
    <source>
        <dbReference type="ARBA" id="ARBA00022989"/>
    </source>
</evidence>
<evidence type="ECO:0000256" key="3">
    <source>
        <dbReference type="ARBA" id="ARBA00022692"/>
    </source>
</evidence>
<evidence type="ECO:0000313" key="10">
    <source>
        <dbReference type="WBParaSite" id="TCNE_0001735601-mRNA-1"/>
    </source>
</evidence>
<feature type="transmembrane region" description="Helical" evidence="6">
    <location>
        <begin position="55"/>
        <end position="73"/>
    </location>
</feature>
<dbReference type="Proteomes" id="UP000050794">
    <property type="component" value="Unassembled WGS sequence"/>
</dbReference>
<evidence type="ECO:0000256" key="6">
    <source>
        <dbReference type="SAM" id="Phobius"/>
    </source>
</evidence>
<comment type="subcellular location">
    <subcellularLocation>
        <location evidence="1">Membrane</location>
        <topology evidence="1">Multi-pass membrane protein</topology>
    </subcellularLocation>
</comment>
<sequence length="237" mass="25933">MGKASATGVFANRTWQLEVGSLAIRYNLNNNPIAMACAYGILVISSFWIVEVAPIAVTALLPILVFPVLGIISTKEICSTYLKVPIRDVIRVRFIKDTSMLFLCTLMISLAVEESNLHHRLALFMLSKFGGNPLSLIIGMMLVVSFISFWISDTATTVLMVPITIAILESMMNGRTTAIDMKQGTVRERLQFDRLSVGDRSLSKALILICSHGSLIGGTAVITSTGPNLVFREQIHT</sequence>
<evidence type="ECO:0000256" key="1">
    <source>
        <dbReference type="ARBA" id="ARBA00004141"/>
    </source>
</evidence>
<gene>
    <name evidence="8" type="ORF">TCNE_LOCUS17354</name>
</gene>
<reference evidence="10" key="1">
    <citation type="submission" date="2016-06" db="UniProtKB">
        <authorList>
            <consortium name="WormBaseParasite"/>
        </authorList>
    </citation>
    <scope>IDENTIFICATION</scope>
</reference>
<feature type="transmembrane region" description="Helical" evidence="6">
    <location>
        <begin position="132"/>
        <end position="151"/>
    </location>
</feature>
<feature type="domain" description="Citrate transporter-like" evidence="7">
    <location>
        <begin position="47"/>
        <end position="231"/>
    </location>
</feature>
<organism evidence="9 10">
    <name type="scientific">Toxocara canis</name>
    <name type="common">Canine roundworm</name>
    <dbReference type="NCBI Taxonomy" id="6265"/>
    <lineage>
        <taxon>Eukaryota</taxon>
        <taxon>Metazoa</taxon>
        <taxon>Ecdysozoa</taxon>
        <taxon>Nematoda</taxon>
        <taxon>Chromadorea</taxon>
        <taxon>Rhabditida</taxon>
        <taxon>Spirurina</taxon>
        <taxon>Ascaridomorpha</taxon>
        <taxon>Ascaridoidea</taxon>
        <taxon>Toxocaridae</taxon>
        <taxon>Toxocara</taxon>
    </lineage>
</organism>
<keyword evidence="3 6" id="KW-0812">Transmembrane</keyword>
<evidence type="ECO:0000259" key="7">
    <source>
        <dbReference type="Pfam" id="PF03600"/>
    </source>
</evidence>
<keyword evidence="5 6" id="KW-0472">Membrane</keyword>